<feature type="transmembrane region" description="Helical" evidence="1">
    <location>
        <begin position="375"/>
        <end position="392"/>
    </location>
</feature>
<evidence type="ECO:0000313" key="3">
    <source>
        <dbReference type="Proteomes" id="UP000523955"/>
    </source>
</evidence>
<feature type="transmembrane region" description="Helical" evidence="1">
    <location>
        <begin position="292"/>
        <end position="312"/>
    </location>
</feature>
<reference evidence="2 3" key="1">
    <citation type="submission" date="2020-08" db="EMBL/GenBank/DDBJ databases">
        <authorList>
            <person name="Seo M.-J."/>
        </authorList>
    </citation>
    <scope>NUCLEOTIDE SEQUENCE [LARGE SCALE GENOMIC DNA]</scope>
    <source>
        <strain evidence="2 3">KIGAM211</strain>
    </source>
</reference>
<feature type="transmembrane region" description="Helical" evidence="1">
    <location>
        <begin position="109"/>
        <end position="131"/>
    </location>
</feature>
<feature type="transmembrane region" description="Helical" evidence="1">
    <location>
        <begin position="318"/>
        <end position="339"/>
    </location>
</feature>
<dbReference type="Proteomes" id="UP000523955">
    <property type="component" value="Unassembled WGS sequence"/>
</dbReference>
<accession>A0A7X0VAE8</accession>
<sequence>MSTPVIIHTRDRLAGVVQSVGRRPADIERRWWESLAVFAVFTGGYFWFGYWLVVDMHVVGFETLDRLNRALMVWHNDPPKLSAIGFDYPPLATLLVAPLALSRGLARSLALVPLASAVFAGLTMVAFNTMLRRAQVVFPLRVVVLLALGANPLVVLYAASGARHFIWISLVVTALGALFAWYVTADIRFVMIAGLAFSIAALAGYSSLVWFLLAALMIGGILARLGSDGTEVEGTVVGFAAPTVYVIALWTAFNLLLLHHPFAWITSSSDAASSGGLDSISVVELLRATGELVFWGAPLAIVVLPVLVFTGLARGNAFALWLGVLLAGAILMPAGAVALKLTDSPMLMRNALPILLIAVIGAIWLARSAEGGNTLVTGLLVVGLLVSIPWTFQAMKTYRYQNLESSFAAAVSSRESQEGAETLNGETIGFISEQAMADYIVNNVTRTNSILTDNAQTYGVMLLTGRPDLFFDRVDQSDGPWKKAATDPARYVDYMLLSTNTSADLLSRLYPGAATGSDGLLPVVYRTERYVLVQIPPGYTFGATSLEADQTEFSS</sequence>
<feature type="transmembrane region" description="Helical" evidence="1">
    <location>
        <begin position="165"/>
        <end position="183"/>
    </location>
</feature>
<evidence type="ECO:0000313" key="2">
    <source>
        <dbReference type="EMBL" id="MBB6627270.1"/>
    </source>
</evidence>
<comment type="caution">
    <text evidence="2">The sequence shown here is derived from an EMBL/GenBank/DDBJ whole genome shotgun (WGS) entry which is preliminary data.</text>
</comment>
<feature type="transmembrane region" description="Helical" evidence="1">
    <location>
        <begin position="31"/>
        <end position="53"/>
    </location>
</feature>
<organism evidence="2 3">
    <name type="scientific">Nocardioides luti</name>
    <dbReference type="NCBI Taxonomy" id="2761101"/>
    <lineage>
        <taxon>Bacteria</taxon>
        <taxon>Bacillati</taxon>
        <taxon>Actinomycetota</taxon>
        <taxon>Actinomycetes</taxon>
        <taxon>Propionibacteriales</taxon>
        <taxon>Nocardioidaceae</taxon>
        <taxon>Nocardioides</taxon>
    </lineage>
</organism>
<keyword evidence="3" id="KW-1185">Reference proteome</keyword>
<feature type="transmembrane region" description="Helical" evidence="1">
    <location>
        <begin position="195"/>
        <end position="223"/>
    </location>
</feature>
<evidence type="ECO:0008006" key="4">
    <source>
        <dbReference type="Google" id="ProtNLM"/>
    </source>
</evidence>
<feature type="transmembrane region" description="Helical" evidence="1">
    <location>
        <begin position="235"/>
        <end position="258"/>
    </location>
</feature>
<keyword evidence="1" id="KW-0472">Membrane</keyword>
<gene>
    <name evidence="2" type="ORF">H5V45_08040</name>
</gene>
<dbReference type="EMBL" id="JACKXE010000001">
    <property type="protein sequence ID" value="MBB6627270.1"/>
    <property type="molecule type" value="Genomic_DNA"/>
</dbReference>
<keyword evidence="1" id="KW-1133">Transmembrane helix</keyword>
<dbReference type="RefSeq" id="WP_185252448.1">
    <property type="nucleotide sequence ID" value="NZ_JACKXE010000001.1"/>
</dbReference>
<proteinExistence type="predicted"/>
<keyword evidence="1" id="KW-0812">Transmembrane</keyword>
<name>A0A7X0VAE8_9ACTN</name>
<feature type="transmembrane region" description="Helical" evidence="1">
    <location>
        <begin position="351"/>
        <end position="369"/>
    </location>
</feature>
<protein>
    <recommendedName>
        <fullName evidence="4">Glycosyltransferase RgtA/B/C/D-like domain-containing protein</fullName>
    </recommendedName>
</protein>
<dbReference type="AlphaFoldDB" id="A0A7X0VAE8"/>
<evidence type="ECO:0000256" key="1">
    <source>
        <dbReference type="SAM" id="Phobius"/>
    </source>
</evidence>
<feature type="transmembrane region" description="Helical" evidence="1">
    <location>
        <begin position="138"/>
        <end position="159"/>
    </location>
</feature>